<dbReference type="AlphaFoldDB" id="A0A0C3N2Z1"/>
<protein>
    <submittedName>
        <fullName evidence="2">Uncharacterized protein</fullName>
    </submittedName>
</protein>
<reference evidence="2 3" key="1">
    <citation type="submission" date="2014-04" db="EMBL/GenBank/DDBJ databases">
        <authorList>
            <consortium name="DOE Joint Genome Institute"/>
            <person name="Kuo A."/>
            <person name="Kohler A."/>
            <person name="Costa M.D."/>
            <person name="Nagy L.G."/>
            <person name="Floudas D."/>
            <person name="Copeland A."/>
            <person name="Barry K.W."/>
            <person name="Cichocki N."/>
            <person name="Veneault-Fourrey C."/>
            <person name="LaButti K."/>
            <person name="Lindquist E.A."/>
            <person name="Lipzen A."/>
            <person name="Lundell T."/>
            <person name="Morin E."/>
            <person name="Murat C."/>
            <person name="Sun H."/>
            <person name="Tunlid A."/>
            <person name="Henrissat B."/>
            <person name="Grigoriev I.V."/>
            <person name="Hibbett D.S."/>
            <person name="Martin F."/>
            <person name="Nordberg H.P."/>
            <person name="Cantor M.N."/>
            <person name="Hua S.X."/>
        </authorList>
    </citation>
    <scope>NUCLEOTIDE SEQUENCE [LARGE SCALE GENOMIC DNA]</scope>
    <source>
        <strain evidence="2 3">Marx 270</strain>
    </source>
</reference>
<evidence type="ECO:0000313" key="2">
    <source>
        <dbReference type="EMBL" id="KIN95394.1"/>
    </source>
</evidence>
<dbReference type="InParanoid" id="A0A0C3N2Z1"/>
<sequence length="146" mass="15849">MYKSSHKNSTARWLLHDSYMQNISNTDWAVQFPEGWIADVSRAFSAVDLFAVGRQHFREVSANVPTDSFVLRDAAAAKVATITMSFGNALSVQAGGRQLQHISRRDWDEPDVSAKFGSVKHSGPEAGGNYPSLPPTLAPSTASALL</sequence>
<evidence type="ECO:0000313" key="3">
    <source>
        <dbReference type="Proteomes" id="UP000054217"/>
    </source>
</evidence>
<keyword evidence="3" id="KW-1185">Reference proteome</keyword>
<dbReference type="Proteomes" id="UP000054217">
    <property type="component" value="Unassembled WGS sequence"/>
</dbReference>
<feature type="region of interest" description="Disordered" evidence="1">
    <location>
        <begin position="113"/>
        <end position="146"/>
    </location>
</feature>
<proteinExistence type="predicted"/>
<accession>A0A0C3N2Z1</accession>
<name>A0A0C3N2Z1_PISTI</name>
<gene>
    <name evidence="2" type="ORF">M404DRAFT_318255</name>
</gene>
<dbReference type="EMBL" id="KN832069">
    <property type="protein sequence ID" value="KIN95394.1"/>
    <property type="molecule type" value="Genomic_DNA"/>
</dbReference>
<reference evidence="3" key="2">
    <citation type="submission" date="2015-01" db="EMBL/GenBank/DDBJ databases">
        <title>Evolutionary Origins and Diversification of the Mycorrhizal Mutualists.</title>
        <authorList>
            <consortium name="DOE Joint Genome Institute"/>
            <consortium name="Mycorrhizal Genomics Consortium"/>
            <person name="Kohler A."/>
            <person name="Kuo A."/>
            <person name="Nagy L.G."/>
            <person name="Floudas D."/>
            <person name="Copeland A."/>
            <person name="Barry K.W."/>
            <person name="Cichocki N."/>
            <person name="Veneault-Fourrey C."/>
            <person name="LaButti K."/>
            <person name="Lindquist E.A."/>
            <person name="Lipzen A."/>
            <person name="Lundell T."/>
            <person name="Morin E."/>
            <person name="Murat C."/>
            <person name="Riley R."/>
            <person name="Ohm R."/>
            <person name="Sun H."/>
            <person name="Tunlid A."/>
            <person name="Henrissat B."/>
            <person name="Grigoriev I.V."/>
            <person name="Hibbett D.S."/>
            <person name="Martin F."/>
        </authorList>
    </citation>
    <scope>NUCLEOTIDE SEQUENCE [LARGE SCALE GENOMIC DNA]</scope>
    <source>
        <strain evidence="3">Marx 270</strain>
    </source>
</reference>
<evidence type="ECO:0000256" key="1">
    <source>
        <dbReference type="SAM" id="MobiDB-lite"/>
    </source>
</evidence>
<dbReference type="HOGENOM" id="CLU_1778247_0_0_1"/>
<organism evidence="2 3">
    <name type="scientific">Pisolithus tinctorius Marx 270</name>
    <dbReference type="NCBI Taxonomy" id="870435"/>
    <lineage>
        <taxon>Eukaryota</taxon>
        <taxon>Fungi</taxon>
        <taxon>Dikarya</taxon>
        <taxon>Basidiomycota</taxon>
        <taxon>Agaricomycotina</taxon>
        <taxon>Agaricomycetes</taxon>
        <taxon>Agaricomycetidae</taxon>
        <taxon>Boletales</taxon>
        <taxon>Sclerodermatineae</taxon>
        <taxon>Pisolithaceae</taxon>
        <taxon>Pisolithus</taxon>
    </lineage>
</organism>